<reference evidence="1 2" key="1">
    <citation type="submission" date="2018-09" db="EMBL/GenBank/DDBJ databases">
        <title>Arachidicoccus sp. nov., a bacterium isolated from soil.</title>
        <authorList>
            <person name="Weon H.-Y."/>
            <person name="Kwon S.-W."/>
            <person name="Lee S.A."/>
        </authorList>
    </citation>
    <scope>NUCLEOTIDE SEQUENCE [LARGE SCALE GENOMIC DNA]</scope>
    <source>
        <strain evidence="1 2">KIS59-12</strain>
    </source>
</reference>
<proteinExistence type="predicted"/>
<dbReference type="Proteomes" id="UP000266118">
    <property type="component" value="Chromosome"/>
</dbReference>
<protein>
    <submittedName>
        <fullName evidence="1">Uncharacterized protein</fullName>
    </submittedName>
</protein>
<dbReference type="EMBL" id="CP032489">
    <property type="protein sequence ID" value="AYD49048.1"/>
    <property type="molecule type" value="Genomic_DNA"/>
</dbReference>
<dbReference type="RefSeq" id="WP_119990390.1">
    <property type="nucleotide sequence ID" value="NZ_CP032489.1"/>
</dbReference>
<name>A0A386HST9_9BACT</name>
<evidence type="ECO:0000313" key="2">
    <source>
        <dbReference type="Proteomes" id="UP000266118"/>
    </source>
</evidence>
<dbReference type="AlphaFoldDB" id="A0A386HST9"/>
<accession>A0A386HST9</accession>
<organism evidence="1 2">
    <name type="scientific">Arachidicoccus soli</name>
    <dbReference type="NCBI Taxonomy" id="2341117"/>
    <lineage>
        <taxon>Bacteria</taxon>
        <taxon>Pseudomonadati</taxon>
        <taxon>Bacteroidota</taxon>
        <taxon>Chitinophagia</taxon>
        <taxon>Chitinophagales</taxon>
        <taxon>Chitinophagaceae</taxon>
        <taxon>Arachidicoccus</taxon>
    </lineage>
</organism>
<keyword evidence="2" id="KW-1185">Reference proteome</keyword>
<dbReference type="KEGG" id="ark:D6B99_16355"/>
<sequence length="233" mass="27023">MKIEKVFLFLFFLGIFPKLFGQLNSDGFVKRGDTIFLGTSSIPLSQKNKQLSPKEDVYKTLVNICHIDVGFDEGQHFRIVDSIYGFYSPTPLEEAFHGFQIVRTFAEKSNSNYLIGIFLFSMSPHEGTFPLKESITKQARILMNGNDRFYEPNSCTYLTSIQLKKINAKDSFGIVYNIKVTKPFKGKYYKCKALAFENEKGNFITLYYFYNEKDEKQIMHKIFDQLGMVKFKT</sequence>
<gene>
    <name evidence="1" type="ORF">D6B99_16355</name>
</gene>
<evidence type="ECO:0000313" key="1">
    <source>
        <dbReference type="EMBL" id="AYD49048.1"/>
    </source>
</evidence>